<dbReference type="Proteomes" id="UP000603715">
    <property type="component" value="Unassembled WGS sequence"/>
</dbReference>
<sequence length="391" mass="44721">MTAGVNFCTPTVIERNCIEPTQVKSIKLLTELDDGSANDNSGTIKPKSGIVLGKTYTFQVETYTNEDPKDKSLIKWAVSYTDPETGAYHKNVLEEFVTGDSIRITFTNQNMCGYNLEVKAYINDLENEGKLPLFQHNRFRFFDSIKVEDELKIRTDAKQPWKINQSGTSLCGMACIFYLFAKEQPDAYTQFSKKLFRTGEATYNQYTVKPTEELLEKPIDTNGFPINTGSMPLIDFVTMAGTRNADNNSYKGGNEEFQAINWPPLMTKLCGELLGYADVASDGVYNPIKKSRDYHKPTVWKMIEDINQQISNGYKMILMIDSDLISEDEDTIWNMLEFEYHWVVLEGPIRTIQNLNGKGEIFYTLDFKVYSWGSNNTYLKKEITLDHFINN</sequence>
<dbReference type="AlphaFoldDB" id="A0A9Q3V040"/>
<gene>
    <name evidence="1" type="ORF">IEW27_12570</name>
    <name evidence="2" type="ORF">LNP80_20050</name>
</gene>
<evidence type="ECO:0000313" key="3">
    <source>
        <dbReference type="Proteomes" id="UP000603715"/>
    </source>
</evidence>
<comment type="caution">
    <text evidence="2">The sequence shown here is derived from an EMBL/GenBank/DDBJ whole genome shotgun (WGS) entry which is preliminary data.</text>
</comment>
<evidence type="ECO:0000313" key="1">
    <source>
        <dbReference type="EMBL" id="MBD3905417.1"/>
    </source>
</evidence>
<reference evidence="3" key="2">
    <citation type="submission" date="2023-07" db="EMBL/GenBank/DDBJ databases">
        <title>Description of novel Chryseobacterium sp. strain C-2.</title>
        <authorList>
            <person name="Saticioglu I.B."/>
        </authorList>
    </citation>
    <scope>NUCLEOTIDE SEQUENCE [LARGE SCALE GENOMIC DNA]</scope>
    <source>
        <strain evidence="3">C-2</strain>
    </source>
</reference>
<protein>
    <submittedName>
        <fullName evidence="2">Uncharacterized protein</fullName>
    </submittedName>
</protein>
<keyword evidence="3" id="KW-1185">Reference proteome</keyword>
<name>A0A9Q3V040_9FLAO</name>
<dbReference type="EMBL" id="JACXXP010000015">
    <property type="protein sequence ID" value="MBD3905417.1"/>
    <property type="molecule type" value="Genomic_DNA"/>
</dbReference>
<evidence type="ECO:0000313" key="2">
    <source>
        <dbReference type="EMBL" id="MCC9036509.1"/>
    </source>
</evidence>
<accession>A0A9Q3V040</accession>
<reference evidence="1" key="3">
    <citation type="submission" date="2024-05" db="EMBL/GenBank/DDBJ databases">
        <title>Description of novel Chryseobacterium sp. strain C-2.</title>
        <authorList>
            <person name="Saticioglu I.B."/>
        </authorList>
    </citation>
    <scope>NUCLEOTIDE SEQUENCE</scope>
    <source>
        <strain evidence="1">C-2</strain>
    </source>
</reference>
<organism evidence="2 4">
    <name type="scientific">Chryseobacterium muglaense</name>
    <dbReference type="NCBI Taxonomy" id="2893752"/>
    <lineage>
        <taxon>Bacteria</taxon>
        <taxon>Pseudomonadati</taxon>
        <taxon>Bacteroidota</taxon>
        <taxon>Flavobacteriia</taxon>
        <taxon>Flavobacteriales</taxon>
        <taxon>Weeksellaceae</taxon>
        <taxon>Chryseobacterium group</taxon>
        <taxon>Chryseobacterium</taxon>
    </lineage>
</organism>
<proteinExistence type="predicted"/>
<evidence type="ECO:0000313" key="4">
    <source>
        <dbReference type="Proteomes" id="UP001107960"/>
    </source>
</evidence>
<dbReference type="RefSeq" id="WP_191179913.1">
    <property type="nucleotide sequence ID" value="NZ_JACXXP010000015.1"/>
</dbReference>
<dbReference type="Proteomes" id="UP001107960">
    <property type="component" value="Unassembled WGS sequence"/>
</dbReference>
<dbReference type="EMBL" id="JAJJML010000001">
    <property type="protein sequence ID" value="MCC9036509.1"/>
    <property type="molecule type" value="Genomic_DNA"/>
</dbReference>
<reference evidence="2" key="1">
    <citation type="submission" date="2021-11" db="EMBL/GenBank/DDBJ databases">
        <title>Description of novel Chryseobacterium species.</title>
        <authorList>
            <person name="Saticioglu I.B."/>
            <person name="Ay H."/>
            <person name="Altun S."/>
            <person name="Duman M."/>
        </authorList>
    </citation>
    <scope>NUCLEOTIDE SEQUENCE</scope>
    <source>
        <strain evidence="2">C-39</strain>
    </source>
</reference>